<evidence type="ECO:0000313" key="1">
    <source>
        <dbReference type="EMBL" id="CAH1099708.1"/>
    </source>
</evidence>
<organism evidence="1 2">
    <name type="scientific">Psylliodes chrysocephalus</name>
    <dbReference type="NCBI Taxonomy" id="3402493"/>
    <lineage>
        <taxon>Eukaryota</taxon>
        <taxon>Metazoa</taxon>
        <taxon>Ecdysozoa</taxon>
        <taxon>Arthropoda</taxon>
        <taxon>Hexapoda</taxon>
        <taxon>Insecta</taxon>
        <taxon>Pterygota</taxon>
        <taxon>Neoptera</taxon>
        <taxon>Endopterygota</taxon>
        <taxon>Coleoptera</taxon>
        <taxon>Polyphaga</taxon>
        <taxon>Cucujiformia</taxon>
        <taxon>Chrysomeloidea</taxon>
        <taxon>Chrysomelidae</taxon>
        <taxon>Galerucinae</taxon>
        <taxon>Alticini</taxon>
        <taxon>Psylliodes</taxon>
    </lineage>
</organism>
<reference evidence="1" key="1">
    <citation type="submission" date="2022-01" db="EMBL/GenBank/DDBJ databases">
        <authorList>
            <person name="King R."/>
        </authorList>
    </citation>
    <scope>NUCLEOTIDE SEQUENCE</scope>
</reference>
<accession>A0A9P0G4J3</accession>
<dbReference type="EMBL" id="OV651813">
    <property type="protein sequence ID" value="CAH1099708.1"/>
    <property type="molecule type" value="Genomic_DNA"/>
</dbReference>
<evidence type="ECO:0000313" key="2">
    <source>
        <dbReference type="Proteomes" id="UP001153636"/>
    </source>
</evidence>
<dbReference type="Proteomes" id="UP001153636">
    <property type="component" value="Chromosome 1"/>
</dbReference>
<proteinExistence type="predicted"/>
<protein>
    <submittedName>
        <fullName evidence="1">Uncharacterized protein</fullName>
    </submittedName>
</protein>
<keyword evidence="2" id="KW-1185">Reference proteome</keyword>
<name>A0A9P0G4J3_9CUCU</name>
<sequence>MNTQGLNNEENSSSDSDTIEKLNIASKKRQSFGREVGIMKLRLCSHEQCEDCRCTRYKCFEKLDFFERKQIIKEFNEISSKDEQSSYLAEPIPMSLDKWENLKQSTSQINKKSE</sequence>
<dbReference type="AlphaFoldDB" id="A0A9P0G4J3"/>
<gene>
    <name evidence="1" type="ORF">PSYICH_LOCUS1049</name>
</gene>